<organism evidence="2 3">
    <name type="scientific">Laetiporus sulphureus 93-53</name>
    <dbReference type="NCBI Taxonomy" id="1314785"/>
    <lineage>
        <taxon>Eukaryota</taxon>
        <taxon>Fungi</taxon>
        <taxon>Dikarya</taxon>
        <taxon>Basidiomycota</taxon>
        <taxon>Agaricomycotina</taxon>
        <taxon>Agaricomycetes</taxon>
        <taxon>Polyporales</taxon>
        <taxon>Laetiporus</taxon>
    </lineage>
</organism>
<reference evidence="2 3" key="1">
    <citation type="journal article" date="2016" name="Mol. Biol. Evol.">
        <title>Comparative Genomics of Early-Diverging Mushroom-Forming Fungi Provides Insights into the Origins of Lignocellulose Decay Capabilities.</title>
        <authorList>
            <person name="Nagy L.G."/>
            <person name="Riley R."/>
            <person name="Tritt A."/>
            <person name="Adam C."/>
            <person name="Daum C."/>
            <person name="Floudas D."/>
            <person name="Sun H."/>
            <person name="Yadav J.S."/>
            <person name="Pangilinan J."/>
            <person name="Larsson K.H."/>
            <person name="Matsuura K."/>
            <person name="Barry K."/>
            <person name="Labutti K."/>
            <person name="Kuo R."/>
            <person name="Ohm R.A."/>
            <person name="Bhattacharya S.S."/>
            <person name="Shirouzu T."/>
            <person name="Yoshinaga Y."/>
            <person name="Martin F.M."/>
            <person name="Grigoriev I.V."/>
            <person name="Hibbett D.S."/>
        </authorList>
    </citation>
    <scope>NUCLEOTIDE SEQUENCE [LARGE SCALE GENOMIC DNA]</scope>
    <source>
        <strain evidence="2 3">93-53</strain>
    </source>
</reference>
<accession>A0A165B7Z6</accession>
<gene>
    <name evidence="2" type="ORF">LAESUDRAFT_718124</name>
</gene>
<feature type="chain" id="PRO_5007855554" evidence="1">
    <location>
        <begin position="17"/>
        <end position="196"/>
    </location>
</feature>
<dbReference type="RefSeq" id="XP_040758193.1">
    <property type="nucleotide sequence ID" value="XM_040907399.1"/>
</dbReference>
<evidence type="ECO:0000313" key="3">
    <source>
        <dbReference type="Proteomes" id="UP000076871"/>
    </source>
</evidence>
<protein>
    <submittedName>
        <fullName evidence="2">Uncharacterized protein</fullName>
    </submittedName>
</protein>
<evidence type="ECO:0000313" key="2">
    <source>
        <dbReference type="EMBL" id="KZT00453.1"/>
    </source>
</evidence>
<dbReference type="GeneID" id="63824428"/>
<dbReference type="AlphaFoldDB" id="A0A165B7Z6"/>
<evidence type="ECO:0000256" key="1">
    <source>
        <dbReference type="SAM" id="SignalP"/>
    </source>
</evidence>
<keyword evidence="3" id="KW-1185">Reference proteome</keyword>
<sequence>MGVLLILLCSLSGSAGLDDNGHGHHASYSTQPHSDFNFRVLLLQAICIEGQLDDEDTVGQEMDLIPPSPIPEPSQHGINVEFDGFVTGLLRSYPIPPAAERGIYDAQRHKQKLKQKWTAQCKSAKAVKPYAILTSLNVLHLPHMQGAYTGARAQGQEQKALSLQDLIGIQRYIIEVDIQPFRKASHIVEDRSALAI</sequence>
<feature type="signal peptide" evidence="1">
    <location>
        <begin position="1"/>
        <end position="16"/>
    </location>
</feature>
<name>A0A165B7Z6_9APHY</name>
<dbReference type="EMBL" id="KV427685">
    <property type="protein sequence ID" value="KZT00453.1"/>
    <property type="molecule type" value="Genomic_DNA"/>
</dbReference>
<keyword evidence="1" id="KW-0732">Signal</keyword>
<dbReference type="InParanoid" id="A0A165B7Z6"/>
<dbReference type="Proteomes" id="UP000076871">
    <property type="component" value="Unassembled WGS sequence"/>
</dbReference>
<proteinExistence type="predicted"/>